<organism evidence="2">
    <name type="scientific">freshwater metagenome</name>
    <dbReference type="NCBI Taxonomy" id="449393"/>
    <lineage>
        <taxon>unclassified sequences</taxon>
        <taxon>metagenomes</taxon>
        <taxon>ecological metagenomes</taxon>
    </lineage>
</organism>
<evidence type="ECO:0000313" key="2">
    <source>
        <dbReference type="EMBL" id="CAB4581466.1"/>
    </source>
</evidence>
<dbReference type="AlphaFoldDB" id="A0A6J6EZC7"/>
<name>A0A6J6EZC7_9ZZZZ</name>
<proteinExistence type="predicted"/>
<reference evidence="2" key="1">
    <citation type="submission" date="2020-05" db="EMBL/GenBank/DDBJ databases">
        <authorList>
            <person name="Chiriac C."/>
            <person name="Salcher M."/>
            <person name="Ghai R."/>
            <person name="Kavagutti S V."/>
        </authorList>
    </citation>
    <scope>NUCLEOTIDE SEQUENCE</scope>
</reference>
<dbReference type="EMBL" id="CAEZTG010000242">
    <property type="protein sequence ID" value="CAB4581466.1"/>
    <property type="molecule type" value="Genomic_DNA"/>
</dbReference>
<feature type="region of interest" description="Disordered" evidence="1">
    <location>
        <begin position="19"/>
        <end position="44"/>
    </location>
</feature>
<sequence length="96" mass="9753">MCVAGQGFEIGHSVETAARSENVTEGKCAQRGETASTSATDDESITIGVTAINKKARCSDGIVDINNPPLANKTSTIRTAVASGAAVVDIDNTEAA</sequence>
<evidence type="ECO:0000256" key="1">
    <source>
        <dbReference type="SAM" id="MobiDB-lite"/>
    </source>
</evidence>
<protein>
    <submittedName>
        <fullName evidence="2">Unannotated protein</fullName>
    </submittedName>
</protein>
<accession>A0A6J6EZC7</accession>
<gene>
    <name evidence="2" type="ORF">UFOPK1603_01819</name>
</gene>